<protein>
    <recommendedName>
        <fullName evidence="4">Lipoprotein</fullName>
    </recommendedName>
</protein>
<gene>
    <name evidence="2" type="ORF">VSU01S_34970</name>
</gene>
<sequence>MKHLISILVLITLVGCNSSSDDNTSQQLPPSHLPEGTVPDRPSPDAGNPGHLPGDFIPDRLPIDWYNEASARYGMSVENLDAVCRYTTSHPQINTHVSCDWRNEELTIVYFASRYNSEPELLFDHSFIWVINDTRINHGLIWPMTNHKAVGLEGQNLSVKYDAVSLNIRTQCSASDCTLINHVLTHTSDNNHVLSNGIPYNHTTDFDMQTYKQSERFYYRTNFVDLDTGESYNNTLHLEDDFPALMHEVLAPAFGY</sequence>
<dbReference type="Proteomes" id="UP000321113">
    <property type="component" value="Unassembled WGS sequence"/>
</dbReference>
<accession>A0A511QXK0</accession>
<dbReference type="OrthoDB" id="5862795at2"/>
<evidence type="ECO:0000313" key="3">
    <source>
        <dbReference type="Proteomes" id="UP000321113"/>
    </source>
</evidence>
<reference evidence="2 3" key="1">
    <citation type="submission" date="2019-07" db="EMBL/GenBank/DDBJ databases">
        <title>Whole genome shotgun sequence of Vibrio superstes NBRC 103154.</title>
        <authorList>
            <person name="Hosoyama A."/>
            <person name="Uohara A."/>
            <person name="Ohji S."/>
            <person name="Ichikawa N."/>
        </authorList>
    </citation>
    <scope>NUCLEOTIDE SEQUENCE [LARGE SCALE GENOMIC DNA]</scope>
    <source>
        <strain evidence="2 3">NBRC 103154</strain>
    </source>
</reference>
<proteinExistence type="predicted"/>
<organism evidence="2 3">
    <name type="scientific">Vibrio superstes NBRC 103154</name>
    <dbReference type="NCBI Taxonomy" id="1219062"/>
    <lineage>
        <taxon>Bacteria</taxon>
        <taxon>Pseudomonadati</taxon>
        <taxon>Pseudomonadota</taxon>
        <taxon>Gammaproteobacteria</taxon>
        <taxon>Vibrionales</taxon>
        <taxon>Vibrionaceae</taxon>
        <taxon>Vibrio</taxon>
    </lineage>
</organism>
<dbReference type="AlphaFoldDB" id="A0A511QXK0"/>
<dbReference type="PROSITE" id="PS51257">
    <property type="entry name" value="PROKAR_LIPOPROTEIN"/>
    <property type="match status" value="1"/>
</dbReference>
<evidence type="ECO:0000313" key="2">
    <source>
        <dbReference type="EMBL" id="GEM81252.1"/>
    </source>
</evidence>
<evidence type="ECO:0008006" key="4">
    <source>
        <dbReference type="Google" id="ProtNLM"/>
    </source>
</evidence>
<comment type="caution">
    <text evidence="2">The sequence shown here is derived from an EMBL/GenBank/DDBJ whole genome shotgun (WGS) entry which is preliminary data.</text>
</comment>
<evidence type="ECO:0000256" key="1">
    <source>
        <dbReference type="SAM" id="MobiDB-lite"/>
    </source>
</evidence>
<feature type="compositionally biased region" description="Polar residues" evidence="1">
    <location>
        <begin position="20"/>
        <end position="29"/>
    </location>
</feature>
<dbReference type="RefSeq" id="WP_119008395.1">
    <property type="nucleotide sequence ID" value="NZ_BJXK01000019.1"/>
</dbReference>
<keyword evidence="3" id="KW-1185">Reference proteome</keyword>
<dbReference type="EMBL" id="BJXK01000019">
    <property type="protein sequence ID" value="GEM81252.1"/>
    <property type="molecule type" value="Genomic_DNA"/>
</dbReference>
<name>A0A511QXK0_9VIBR</name>
<feature type="region of interest" description="Disordered" evidence="1">
    <location>
        <begin position="20"/>
        <end position="53"/>
    </location>
</feature>